<dbReference type="Gene3D" id="3.80.10.10">
    <property type="entry name" value="Ribonuclease Inhibitor"/>
    <property type="match status" value="4"/>
</dbReference>
<organism evidence="4 5">
    <name type="scientific">Sphagnum jensenii</name>
    <dbReference type="NCBI Taxonomy" id="128206"/>
    <lineage>
        <taxon>Eukaryota</taxon>
        <taxon>Viridiplantae</taxon>
        <taxon>Streptophyta</taxon>
        <taxon>Embryophyta</taxon>
        <taxon>Bryophyta</taxon>
        <taxon>Sphagnophytina</taxon>
        <taxon>Sphagnopsida</taxon>
        <taxon>Sphagnales</taxon>
        <taxon>Sphagnaceae</taxon>
        <taxon>Sphagnum</taxon>
    </lineage>
</organism>
<dbReference type="EMBL" id="OZ020102">
    <property type="protein sequence ID" value="CAK9276162.1"/>
    <property type="molecule type" value="Genomic_DNA"/>
</dbReference>
<dbReference type="CDD" id="cd18186">
    <property type="entry name" value="BTB_POZ_ZBTB_KLHL-like"/>
    <property type="match status" value="1"/>
</dbReference>
<keyword evidence="5" id="KW-1185">Reference proteome</keyword>
<dbReference type="Gene3D" id="3.30.710.10">
    <property type="entry name" value="Potassium Channel Kv1.1, Chain A"/>
    <property type="match status" value="1"/>
</dbReference>
<name>A0ABP0XEZ6_9BRYO</name>
<evidence type="ECO:0000313" key="4">
    <source>
        <dbReference type="EMBL" id="CAK9276162.1"/>
    </source>
</evidence>
<evidence type="ECO:0000256" key="1">
    <source>
        <dbReference type="ARBA" id="ARBA00002668"/>
    </source>
</evidence>
<reference evidence="4" key="1">
    <citation type="submission" date="2024-02" db="EMBL/GenBank/DDBJ databases">
        <authorList>
            <consortium name="ELIXIR-Norway"/>
            <consortium name="Elixir Norway"/>
        </authorList>
    </citation>
    <scope>NUCLEOTIDE SEQUENCE</scope>
</reference>
<dbReference type="Proteomes" id="UP001497444">
    <property type="component" value="Chromosome 7"/>
</dbReference>
<dbReference type="Pfam" id="PF07707">
    <property type="entry name" value="BACK"/>
    <property type="match status" value="1"/>
</dbReference>
<dbReference type="InterPro" id="IPR011705">
    <property type="entry name" value="BACK"/>
</dbReference>
<dbReference type="InterPro" id="IPR000210">
    <property type="entry name" value="BTB/POZ_dom"/>
</dbReference>
<dbReference type="SMART" id="SM00225">
    <property type="entry name" value="BTB"/>
    <property type="match status" value="1"/>
</dbReference>
<dbReference type="SUPFAM" id="SSF54695">
    <property type="entry name" value="POZ domain"/>
    <property type="match status" value="1"/>
</dbReference>
<evidence type="ECO:0000259" key="3">
    <source>
        <dbReference type="PROSITE" id="PS50097"/>
    </source>
</evidence>
<dbReference type="SUPFAM" id="SSF52047">
    <property type="entry name" value="RNI-like"/>
    <property type="match status" value="1"/>
</dbReference>
<feature type="domain" description="BTB" evidence="3">
    <location>
        <begin position="59"/>
        <end position="128"/>
    </location>
</feature>
<dbReference type="InterPro" id="IPR011333">
    <property type="entry name" value="SKP1/BTB/POZ_sf"/>
</dbReference>
<dbReference type="InterPro" id="IPR032675">
    <property type="entry name" value="LRR_dom_sf"/>
</dbReference>
<comment type="pathway">
    <text evidence="2">Protein modification; protein ubiquitination.</text>
</comment>
<dbReference type="PROSITE" id="PS50097">
    <property type="entry name" value="BTB"/>
    <property type="match status" value="1"/>
</dbReference>
<gene>
    <name evidence="4" type="ORF">CSSPJE1EN1_LOCUS21640</name>
</gene>
<evidence type="ECO:0000256" key="2">
    <source>
        <dbReference type="ARBA" id="ARBA00004906"/>
    </source>
</evidence>
<sequence>MADRSHEVALLEGEIMSSSVAAAAAAAAASTPVLLEVGFGCCDGEKIIEAGTLSSEDWKGLVAEVENLRIRLIFRVHKELLVKQSTYFRSIFSNFREAGYERITVEWDTPTILMLLQCMHGFNLSLSSSMVAPVLQGAVFFGVESAISSCEEWVASMFHTGSNQSNDNILLCLPSIWTTASDTGVTSIMELCAKGLAINFAEAVLWEGFVDIPFLLLWACVDHPELTVHSEMQLCNALLRWYENQTEELQLAELTRHPCEGYTSILKKIQLSLLPIEFILGRLVPKYPLEIFEVGTRGEESLSGANILEYCFASILKSPLEFLQKSWVGKPAIRLTQHSQEVDLSGCQQVTGPLLFWSSAACNLELSKPSRISNPLFPHKPLWPDIPCFENLKTFTLSECWRIQEEDLCEWLAAACPKLLILRLQDCSQIAISIYISLSACCPLLEVLDLSVTEEIVEMKGAVTVQKSQILVVYPVTHVLYNKSDGLPNLKELSLRGRSELSDGMLDSLGHKCPALQAVDISGCSQLTDSGIATFLNLYPNCFKDFRAAGTSFGPASSRALLHAVPVDVASISKNHALQTLDLDKCFGLEEKHLIQLLKYQPFLAHLSMAYTCVSDTALFTFSGTDLLHLNLRETQVSGRAVTHIMAKNSRLKVLNTRGCTQMATNNLELQCDGQSFLLEEVIMGWGLSDSSFKSMGLGSCRLQSLTVGVGGTVSNTTLRSLSHISSTFKHISLCFQVISDEGMMSMLQELKGLHTLELQHCLGQISRESIRMFEGGCGLNLTCLRLERVTPWMEDSDVLLLSSTCPGLCRLSFVGCQCLTSDSLKIIASKWHGLYELKLEDCYQITMDGASCLLLGCQALQVLHLRHTGKGLPGSFIQDSSMHLPLLQKLALDTCDSVEKFFNKPTNTRYSALRVVQIARCHQPSLFWSPSTRANHHYFGQCHKDTIVLEWNTCGLKGRFVNERLCFS</sequence>
<comment type="function">
    <text evidence="1">May act as a substrate-specific adapter of an E3 ubiquitin-protein ligase complex (CUL3-RBX1-BTB) which mediates the ubiquitination and subsequent proteasomal degradation of target proteins.</text>
</comment>
<protein>
    <recommendedName>
        <fullName evidence="3">BTB domain-containing protein</fullName>
    </recommendedName>
</protein>
<dbReference type="PANTHER" id="PTHR13318">
    <property type="entry name" value="PARTNER OF PAIRED, ISOFORM B-RELATED"/>
    <property type="match status" value="1"/>
</dbReference>
<dbReference type="Pfam" id="PF00651">
    <property type="entry name" value="BTB"/>
    <property type="match status" value="1"/>
</dbReference>
<dbReference type="Gene3D" id="1.25.40.420">
    <property type="match status" value="1"/>
</dbReference>
<dbReference type="InterPro" id="IPR006553">
    <property type="entry name" value="Leu-rich_rpt_Cys-con_subtyp"/>
</dbReference>
<dbReference type="SMART" id="SM00367">
    <property type="entry name" value="LRR_CC"/>
    <property type="match status" value="4"/>
</dbReference>
<evidence type="ECO:0000313" key="5">
    <source>
        <dbReference type="Proteomes" id="UP001497444"/>
    </source>
</evidence>
<accession>A0ABP0XEZ6</accession>
<proteinExistence type="predicted"/>